<sequence length="94" mass="9568">MATVISGTTRTNLGPLTTATWTYTCTEVIQACGNCDNGWAAQTCEGGVVTDNQNCWPPRATNVAATGGALAGWGVYSPGILCPSGYTSVAGATY</sequence>
<dbReference type="EMBL" id="JAPDGR010005196">
    <property type="protein sequence ID" value="KAJ2966252.1"/>
    <property type="molecule type" value="Genomic_DNA"/>
</dbReference>
<organism evidence="1 2">
    <name type="scientific">Xylaria curta</name>
    <dbReference type="NCBI Taxonomy" id="42375"/>
    <lineage>
        <taxon>Eukaryota</taxon>
        <taxon>Fungi</taxon>
        <taxon>Dikarya</taxon>
        <taxon>Ascomycota</taxon>
        <taxon>Pezizomycotina</taxon>
        <taxon>Sordariomycetes</taxon>
        <taxon>Xylariomycetidae</taxon>
        <taxon>Xylariales</taxon>
        <taxon>Xylariaceae</taxon>
        <taxon>Xylaria</taxon>
    </lineage>
</organism>
<gene>
    <name evidence="1" type="ORF">NUW58_g10707</name>
</gene>
<keyword evidence="2" id="KW-1185">Reference proteome</keyword>
<comment type="caution">
    <text evidence="1">The sequence shown here is derived from an EMBL/GenBank/DDBJ whole genome shotgun (WGS) entry which is preliminary data.</text>
</comment>
<accession>A0ACC1MGW0</accession>
<proteinExistence type="predicted"/>
<dbReference type="Proteomes" id="UP001143856">
    <property type="component" value="Unassembled WGS sequence"/>
</dbReference>
<evidence type="ECO:0000313" key="1">
    <source>
        <dbReference type="EMBL" id="KAJ2966252.1"/>
    </source>
</evidence>
<name>A0ACC1MGW0_9PEZI</name>
<evidence type="ECO:0000313" key="2">
    <source>
        <dbReference type="Proteomes" id="UP001143856"/>
    </source>
</evidence>
<reference evidence="1" key="1">
    <citation type="submission" date="2022-10" db="EMBL/GenBank/DDBJ databases">
        <title>Genome Sequence of Xylaria curta.</title>
        <authorList>
            <person name="Buettner E."/>
        </authorList>
    </citation>
    <scope>NUCLEOTIDE SEQUENCE</scope>
    <source>
        <strain evidence="1">Babe10</strain>
    </source>
</reference>
<protein>
    <submittedName>
        <fullName evidence="1">Uncharacterized protein</fullName>
    </submittedName>
</protein>